<sequence>MGMGQGMSSSDNHLLNDVSKAIIGEVHAYNFYQKLAELATNAQDRQVILKIQQDEAKHYHWFTMILRRMGGQQPQIPAGELPKEFKEGVKTAIRNELEAAAFYQDIASRATTHHTQMHFMHASHDEQRHASWFQYMLMNV</sequence>
<dbReference type="Proteomes" id="UP000186524">
    <property type="component" value="Unassembled WGS sequence"/>
</dbReference>
<dbReference type="CDD" id="cd00657">
    <property type="entry name" value="Ferritin_like"/>
    <property type="match status" value="1"/>
</dbReference>
<evidence type="ECO:0000259" key="1">
    <source>
        <dbReference type="Pfam" id="PF02915"/>
    </source>
</evidence>
<gene>
    <name evidence="2" type="ORF">BLL40_15325</name>
</gene>
<dbReference type="InterPro" id="IPR012347">
    <property type="entry name" value="Ferritin-like"/>
</dbReference>
<dbReference type="GO" id="GO:0046872">
    <property type="term" value="F:metal ion binding"/>
    <property type="evidence" value="ECO:0007669"/>
    <property type="project" value="InterPro"/>
</dbReference>
<dbReference type="Gene3D" id="1.20.1260.10">
    <property type="match status" value="1"/>
</dbReference>
<dbReference type="EMBL" id="MRWQ01000022">
    <property type="protein sequence ID" value="OKL35473.1"/>
    <property type="molecule type" value="Genomic_DNA"/>
</dbReference>
<dbReference type="GO" id="GO:0016491">
    <property type="term" value="F:oxidoreductase activity"/>
    <property type="evidence" value="ECO:0007669"/>
    <property type="project" value="InterPro"/>
</dbReference>
<organism evidence="2 3">
    <name type="scientific">Domibacillus mangrovi</name>
    <dbReference type="NCBI Taxonomy" id="1714354"/>
    <lineage>
        <taxon>Bacteria</taxon>
        <taxon>Bacillati</taxon>
        <taxon>Bacillota</taxon>
        <taxon>Bacilli</taxon>
        <taxon>Bacillales</taxon>
        <taxon>Bacillaceae</taxon>
        <taxon>Domibacillus</taxon>
    </lineage>
</organism>
<dbReference type="InterPro" id="IPR003251">
    <property type="entry name" value="Rr_diiron-bd_dom"/>
</dbReference>
<dbReference type="Pfam" id="PF02915">
    <property type="entry name" value="Rubrerythrin"/>
    <property type="match status" value="1"/>
</dbReference>
<dbReference type="AlphaFoldDB" id="A0A1Q5NZY1"/>
<reference evidence="2 3" key="1">
    <citation type="submission" date="2016-12" db="EMBL/GenBank/DDBJ databases">
        <title>Domibacillus sp. SAOS 44 whole genome sequencing.</title>
        <authorList>
            <person name="Verma A."/>
            <person name="Krishnamurthi S."/>
        </authorList>
    </citation>
    <scope>NUCLEOTIDE SEQUENCE [LARGE SCALE GENOMIC DNA]</scope>
    <source>
        <strain evidence="2 3">SAOS 44</strain>
    </source>
</reference>
<evidence type="ECO:0000313" key="2">
    <source>
        <dbReference type="EMBL" id="OKL35473.1"/>
    </source>
</evidence>
<name>A0A1Q5NZY1_9BACI</name>
<evidence type="ECO:0000313" key="3">
    <source>
        <dbReference type="Proteomes" id="UP000186524"/>
    </source>
</evidence>
<comment type="caution">
    <text evidence="2">The sequence shown here is derived from an EMBL/GenBank/DDBJ whole genome shotgun (WGS) entry which is preliminary data.</text>
</comment>
<protein>
    <recommendedName>
        <fullName evidence="1">Rubrerythrin diiron-binding domain-containing protein</fullName>
    </recommendedName>
</protein>
<keyword evidence="3" id="KW-1185">Reference proteome</keyword>
<dbReference type="STRING" id="1714354.BLL40_15325"/>
<dbReference type="SUPFAM" id="SSF47240">
    <property type="entry name" value="Ferritin-like"/>
    <property type="match status" value="1"/>
</dbReference>
<proteinExistence type="predicted"/>
<dbReference type="InterPro" id="IPR009078">
    <property type="entry name" value="Ferritin-like_SF"/>
</dbReference>
<feature type="domain" description="Rubrerythrin diiron-binding" evidence="1">
    <location>
        <begin position="19"/>
        <end position="74"/>
    </location>
</feature>
<dbReference type="Gene3D" id="1.20.120.660">
    <property type="entry name" value="IL-4 antagonist (De novo design) like domain"/>
    <property type="match status" value="1"/>
</dbReference>
<accession>A0A1Q5NZY1</accession>